<gene>
    <name evidence="2" type="ORF">ARMOST_18188</name>
</gene>
<evidence type="ECO:0000313" key="3">
    <source>
        <dbReference type="Proteomes" id="UP000219338"/>
    </source>
</evidence>
<accession>A0A284S140</accession>
<dbReference type="EMBL" id="FUEG01000025">
    <property type="protein sequence ID" value="SJL14721.1"/>
    <property type="molecule type" value="Genomic_DNA"/>
</dbReference>
<evidence type="ECO:0000313" key="2">
    <source>
        <dbReference type="EMBL" id="SJL14721.1"/>
    </source>
</evidence>
<feature type="region of interest" description="Disordered" evidence="1">
    <location>
        <begin position="1"/>
        <end position="33"/>
    </location>
</feature>
<reference evidence="3" key="1">
    <citation type="journal article" date="2017" name="Nat. Ecol. Evol.">
        <title>Genome expansion and lineage-specific genetic innovations in the forest pathogenic fungi Armillaria.</title>
        <authorList>
            <person name="Sipos G."/>
            <person name="Prasanna A.N."/>
            <person name="Walter M.C."/>
            <person name="O'Connor E."/>
            <person name="Balint B."/>
            <person name="Krizsan K."/>
            <person name="Kiss B."/>
            <person name="Hess J."/>
            <person name="Varga T."/>
            <person name="Slot J."/>
            <person name="Riley R."/>
            <person name="Boka B."/>
            <person name="Rigling D."/>
            <person name="Barry K."/>
            <person name="Lee J."/>
            <person name="Mihaltcheva S."/>
            <person name="LaButti K."/>
            <person name="Lipzen A."/>
            <person name="Waldron R."/>
            <person name="Moloney N.M."/>
            <person name="Sperisen C."/>
            <person name="Kredics L."/>
            <person name="Vagvoelgyi C."/>
            <person name="Patrignani A."/>
            <person name="Fitzpatrick D."/>
            <person name="Nagy I."/>
            <person name="Doyle S."/>
            <person name="Anderson J.B."/>
            <person name="Grigoriev I.V."/>
            <person name="Gueldener U."/>
            <person name="Muensterkoetter M."/>
            <person name="Nagy L.G."/>
        </authorList>
    </citation>
    <scope>NUCLEOTIDE SEQUENCE [LARGE SCALE GENOMIC DNA]</scope>
    <source>
        <strain evidence="3">C18/9</strain>
    </source>
</reference>
<evidence type="ECO:0000256" key="1">
    <source>
        <dbReference type="SAM" id="MobiDB-lite"/>
    </source>
</evidence>
<name>A0A284S140_ARMOS</name>
<organism evidence="2 3">
    <name type="scientific">Armillaria ostoyae</name>
    <name type="common">Armillaria root rot fungus</name>
    <dbReference type="NCBI Taxonomy" id="47428"/>
    <lineage>
        <taxon>Eukaryota</taxon>
        <taxon>Fungi</taxon>
        <taxon>Dikarya</taxon>
        <taxon>Basidiomycota</taxon>
        <taxon>Agaricomycotina</taxon>
        <taxon>Agaricomycetes</taxon>
        <taxon>Agaricomycetidae</taxon>
        <taxon>Agaricales</taxon>
        <taxon>Marasmiineae</taxon>
        <taxon>Physalacriaceae</taxon>
        <taxon>Armillaria</taxon>
    </lineage>
</organism>
<dbReference type="AlphaFoldDB" id="A0A284S140"/>
<dbReference type="Proteomes" id="UP000219338">
    <property type="component" value="Unassembled WGS sequence"/>
</dbReference>
<keyword evidence="3" id="KW-1185">Reference proteome</keyword>
<proteinExistence type="predicted"/>
<dbReference type="STRING" id="47428.A0A284S140"/>
<dbReference type="OrthoDB" id="3062066at2759"/>
<protein>
    <submittedName>
        <fullName evidence="2">Uncharacterized protein</fullName>
    </submittedName>
</protein>
<sequence>MDGLYGYQSPARTTAKSHRPGVLQGDSGTARYDPAIAKTTSPVTAPSKGIGGHMEYYYGSQQGGTSSWWDKRRNRDLPRMLVHPQGRRIRHPTTTFEAGQESIDGTGLEREATRLLTGVEQSCLRDIDSFLASSAKTPFLRHRSDCTTLDHDVPLQRAAVSSFHSYLKVPIPAHRKAVVRLLTSSHTLAIDVFRWSERRRPPIPRAQRLCPYCQTEVEDEVHVLLYCDAVQSLQDLRREFFSNIFAVSACTLLAALRLAPSGLDVVRTFVDADDEGVLCRFAKYVYDIFHIFNEAPLYCP</sequence>